<gene>
    <name evidence="5" type="ORF">B0T21DRAFT_387369</name>
</gene>
<evidence type="ECO:0000259" key="3">
    <source>
        <dbReference type="Pfam" id="PF06985"/>
    </source>
</evidence>
<evidence type="ECO:0000259" key="4">
    <source>
        <dbReference type="Pfam" id="PF26640"/>
    </source>
</evidence>
<dbReference type="InterPro" id="IPR058525">
    <property type="entry name" value="DUF8212"/>
</dbReference>
<dbReference type="PROSITE" id="PS50297">
    <property type="entry name" value="ANK_REP_REGION"/>
    <property type="match status" value="2"/>
</dbReference>
<organism evidence="5 6">
    <name type="scientific">Apiosordaria backusii</name>
    <dbReference type="NCBI Taxonomy" id="314023"/>
    <lineage>
        <taxon>Eukaryota</taxon>
        <taxon>Fungi</taxon>
        <taxon>Dikarya</taxon>
        <taxon>Ascomycota</taxon>
        <taxon>Pezizomycotina</taxon>
        <taxon>Sordariomycetes</taxon>
        <taxon>Sordariomycetidae</taxon>
        <taxon>Sordariales</taxon>
        <taxon>Lasiosphaeriaceae</taxon>
        <taxon>Apiosordaria</taxon>
    </lineage>
</organism>
<evidence type="ECO:0000313" key="5">
    <source>
        <dbReference type="EMBL" id="KAK0710446.1"/>
    </source>
</evidence>
<feature type="repeat" description="ANK" evidence="1">
    <location>
        <begin position="692"/>
        <end position="724"/>
    </location>
</feature>
<dbReference type="Proteomes" id="UP001172159">
    <property type="component" value="Unassembled WGS sequence"/>
</dbReference>
<dbReference type="Pfam" id="PF12796">
    <property type="entry name" value="Ank_2"/>
    <property type="match status" value="2"/>
</dbReference>
<reference evidence="5" key="1">
    <citation type="submission" date="2023-06" db="EMBL/GenBank/DDBJ databases">
        <title>Genome-scale phylogeny and comparative genomics of the fungal order Sordariales.</title>
        <authorList>
            <consortium name="Lawrence Berkeley National Laboratory"/>
            <person name="Hensen N."/>
            <person name="Bonometti L."/>
            <person name="Westerberg I."/>
            <person name="Brannstrom I.O."/>
            <person name="Guillou S."/>
            <person name="Cros-Aarteil S."/>
            <person name="Calhoun S."/>
            <person name="Haridas S."/>
            <person name="Kuo A."/>
            <person name="Mondo S."/>
            <person name="Pangilinan J."/>
            <person name="Riley R."/>
            <person name="Labutti K."/>
            <person name="Andreopoulos B."/>
            <person name="Lipzen A."/>
            <person name="Chen C."/>
            <person name="Yanf M."/>
            <person name="Daum C."/>
            <person name="Ng V."/>
            <person name="Clum A."/>
            <person name="Steindorff A."/>
            <person name="Ohm R."/>
            <person name="Martin F."/>
            <person name="Silar P."/>
            <person name="Natvig D."/>
            <person name="Lalanne C."/>
            <person name="Gautier V."/>
            <person name="Ament-Velasquez S.L."/>
            <person name="Kruys A."/>
            <person name="Hutchinson M.I."/>
            <person name="Powell A.J."/>
            <person name="Barry K."/>
            <person name="Miller A.N."/>
            <person name="Grigoriev I.V."/>
            <person name="Debuchy R."/>
            <person name="Gladieux P."/>
            <person name="Thoren M.H."/>
            <person name="Johannesson H."/>
        </authorList>
    </citation>
    <scope>NUCLEOTIDE SEQUENCE</scope>
    <source>
        <strain evidence="5">CBS 540.89</strain>
    </source>
</reference>
<keyword evidence="2" id="KW-0175">Coiled coil</keyword>
<keyword evidence="6" id="KW-1185">Reference proteome</keyword>
<dbReference type="InterPro" id="IPR010730">
    <property type="entry name" value="HET"/>
</dbReference>
<comment type="caution">
    <text evidence="5">The sequence shown here is derived from an EMBL/GenBank/DDBJ whole genome shotgun (WGS) entry which is preliminary data.</text>
</comment>
<name>A0AA40A774_9PEZI</name>
<dbReference type="PANTHER" id="PTHR10622:SF10">
    <property type="entry name" value="HET DOMAIN-CONTAINING PROTEIN"/>
    <property type="match status" value="1"/>
</dbReference>
<dbReference type="AlphaFoldDB" id="A0AA40A774"/>
<keyword evidence="1" id="KW-0040">ANK repeat</keyword>
<dbReference type="Pfam" id="PF06985">
    <property type="entry name" value="HET"/>
    <property type="match status" value="1"/>
</dbReference>
<accession>A0AA40A774</accession>
<dbReference type="PANTHER" id="PTHR10622">
    <property type="entry name" value="HET DOMAIN-CONTAINING PROTEIN"/>
    <property type="match status" value="1"/>
</dbReference>
<feature type="domain" description="Heterokaryon incompatibility" evidence="3">
    <location>
        <begin position="22"/>
        <end position="110"/>
    </location>
</feature>
<feature type="domain" description="DUF8212" evidence="4">
    <location>
        <begin position="217"/>
        <end position="274"/>
    </location>
</feature>
<proteinExistence type="predicted"/>
<sequence>MYLVNVATKKLEIFGSDNTPPYAILSHTWGNEDDELSFRDIKNGLLKPGSLGFFKLDGCCKQAQLDGLGYVWIDTCCIDKSDHVELSEAINSMFKWYRNAIICYVYLSDVTVHTRFSQSRWFRRGWTLQELLAPRELSLYTSNWTFIGSREDLASPIELVTGIPEDFLYGDGDFHRASVAQRFSWASKRTTKRKEDMAYCLLGLFDVSLPIIYGDDHAFARLQREIMLKLRDDSIFAWGVAYQFSNESQSWDRARASAGALAESPKDFEQCGRIISRGFHNNPSNKFVIESGFLCITTTIHTAEDGATYGLLNCGLRDPTPGQVVGIPLQSSTSGDCYFRPQGYSARVFPKESAGPAVSSQSIHIQMFRHQEVPTLLKPSCSFRIRTAGSLLKVIEVYPPGRLHDNLIHIRNDPNTPDAVERTWVRLRRHGNPSNLQPDFVLILNFTSQPDGQGKATCAIAICSRFTTLKEISENAHSLWKSIFIRQQASNGSQHISAILRPIPDSMIGHPRIAVVISAIVSPPPTTINLTQQLEGVNLPERFLSALEHEDTLDQRLARKSNELQVKMDRLAKSRDKLTDLTKQIEKLEAEKKALDAETRIFETDAAKLRDEKNTLESKRLMVNLNRTYLQRCMDEHHDGRDEWLCELLTRIETGSITSRDDSFLDHRPENLIRLLVALENTVRLSSKTSGQGVTPLVYAVNSRRHELVQRLLDQGADVDEKYLNGKTALLAAARSGDKALVQQLLENGAKVWPALLWTVQYPHKATLSELLKLEEASKEVNHERHRMLIMLAAKQGSRSSIVSLLSWGEGKVMFDLGYKANQDIVWAAAVRGHKSTVDTLIEHDSSANPFSCQRLLLRSALEDCAILTEILCNRNKADVNVRYMGGRNALWLAADRGHDAVVEALLRATANHRMVTDTDNFGQSALSRAAENGHLKATVALMQHQDPTAADLAGHSAFWYAVINGHADVLHALIRHKSIRDDLWGVGKLLWWAVETDQEHIVDVILARDGALSFHQGYHDAHALLWSALGRGSTKIVLKLLKYRELQVNNPDMLRHAQECRYDDLVKLLSDRSFTNLDSQMVVVDRVKPPMDEKKQARLGYFKNLKKAMELPVKAVRGVEDET</sequence>
<dbReference type="SMART" id="SM00248">
    <property type="entry name" value="ANK"/>
    <property type="match status" value="7"/>
</dbReference>
<feature type="coiled-coil region" evidence="2">
    <location>
        <begin position="571"/>
        <end position="605"/>
    </location>
</feature>
<dbReference type="SUPFAM" id="SSF48403">
    <property type="entry name" value="Ankyrin repeat"/>
    <property type="match status" value="1"/>
</dbReference>
<dbReference type="InterPro" id="IPR002110">
    <property type="entry name" value="Ankyrin_rpt"/>
</dbReference>
<dbReference type="Pfam" id="PF26640">
    <property type="entry name" value="DUF8212"/>
    <property type="match status" value="1"/>
</dbReference>
<dbReference type="PROSITE" id="PS50088">
    <property type="entry name" value="ANK_REPEAT"/>
    <property type="match status" value="2"/>
</dbReference>
<evidence type="ECO:0000256" key="1">
    <source>
        <dbReference type="PROSITE-ProRule" id="PRU00023"/>
    </source>
</evidence>
<protein>
    <submittedName>
        <fullName evidence="5">Ankyrin repeat-containing domain protein</fullName>
    </submittedName>
</protein>
<feature type="repeat" description="ANK" evidence="1">
    <location>
        <begin position="725"/>
        <end position="752"/>
    </location>
</feature>
<dbReference type="Gene3D" id="1.25.40.20">
    <property type="entry name" value="Ankyrin repeat-containing domain"/>
    <property type="match status" value="2"/>
</dbReference>
<dbReference type="EMBL" id="JAUKTV010000017">
    <property type="protein sequence ID" value="KAK0710446.1"/>
    <property type="molecule type" value="Genomic_DNA"/>
</dbReference>
<evidence type="ECO:0000313" key="6">
    <source>
        <dbReference type="Proteomes" id="UP001172159"/>
    </source>
</evidence>
<evidence type="ECO:0000256" key="2">
    <source>
        <dbReference type="SAM" id="Coils"/>
    </source>
</evidence>
<dbReference type="InterPro" id="IPR036770">
    <property type="entry name" value="Ankyrin_rpt-contain_sf"/>
</dbReference>